<evidence type="ECO:0000256" key="7">
    <source>
        <dbReference type="HAMAP-Rule" id="MF_03179"/>
    </source>
</evidence>
<dbReference type="EMBL" id="OU893344">
    <property type="protein sequence ID" value="CAG9784975.1"/>
    <property type="molecule type" value="Genomic_DNA"/>
</dbReference>
<dbReference type="InterPro" id="IPR022450">
    <property type="entry name" value="TsaD"/>
</dbReference>
<dbReference type="EC" id="2.3.1.234" evidence="1"/>
<dbReference type="PANTHER" id="PTHR11735:SF6">
    <property type="entry name" value="TRNA N6-ADENOSINE THREONYLCARBAMOYLTRANSFERASE, MITOCHONDRIAL"/>
    <property type="match status" value="1"/>
</dbReference>
<reference evidence="9" key="1">
    <citation type="submission" date="2021-12" db="EMBL/GenBank/DDBJ databases">
        <authorList>
            <person name="King R."/>
        </authorList>
    </citation>
    <scope>NUCLEOTIDE SEQUENCE</scope>
</reference>
<dbReference type="InterPro" id="IPR017861">
    <property type="entry name" value="KAE1/TsaD"/>
</dbReference>
<dbReference type="Gene3D" id="3.30.420.40">
    <property type="match status" value="2"/>
</dbReference>
<evidence type="ECO:0000256" key="6">
    <source>
        <dbReference type="ARBA" id="ARBA00048117"/>
    </source>
</evidence>
<dbReference type="NCBIfam" id="TIGR00329">
    <property type="entry name" value="gcp_kae1"/>
    <property type="match status" value="1"/>
</dbReference>
<dbReference type="SUPFAM" id="SSF53067">
    <property type="entry name" value="Actin-like ATPase domain"/>
    <property type="match status" value="1"/>
</dbReference>
<dbReference type="PRINTS" id="PR00789">
    <property type="entry name" value="OSIALOPTASE"/>
</dbReference>
<evidence type="ECO:0000256" key="5">
    <source>
        <dbReference type="ARBA" id="ARBA00023315"/>
    </source>
</evidence>
<keyword evidence="10" id="KW-1185">Reference proteome</keyword>
<evidence type="ECO:0000256" key="2">
    <source>
        <dbReference type="ARBA" id="ARBA00022679"/>
    </source>
</evidence>
<evidence type="ECO:0000313" key="9">
    <source>
        <dbReference type="EMBL" id="CAG9784975.1"/>
    </source>
</evidence>
<reference evidence="9" key="2">
    <citation type="submission" date="2022-10" db="EMBL/GenBank/DDBJ databases">
        <authorList>
            <consortium name="ENA_rothamsted_submissions"/>
            <consortium name="culmorum"/>
            <person name="King R."/>
        </authorList>
    </citation>
    <scope>NUCLEOTIDE SEQUENCE</scope>
</reference>
<gene>
    <name evidence="9" type="ORF">DIATSA_LOCUS3036</name>
</gene>
<keyword evidence="3 7" id="KW-0819">tRNA processing</keyword>
<comment type="similarity">
    <text evidence="7">Belongs to the KAE1 / TsaD family.</text>
</comment>
<evidence type="ECO:0000256" key="1">
    <source>
        <dbReference type="ARBA" id="ARBA00012156"/>
    </source>
</evidence>
<evidence type="ECO:0000313" key="10">
    <source>
        <dbReference type="Proteomes" id="UP001153714"/>
    </source>
</evidence>
<feature type="domain" description="Gcp-like" evidence="8">
    <location>
        <begin position="47"/>
        <end position="353"/>
    </location>
</feature>
<keyword evidence="4 7" id="KW-0479">Metal-binding</keyword>
<comment type="subunit">
    <text evidence="7">Homodimer.</text>
</comment>
<dbReference type="GO" id="GO:0046872">
    <property type="term" value="F:metal ion binding"/>
    <property type="evidence" value="ECO:0007669"/>
    <property type="project" value="UniProtKB-KW"/>
</dbReference>
<comment type="cofactor">
    <cofactor evidence="7">
        <name>a divalent metal cation</name>
        <dbReference type="ChEBI" id="CHEBI:60240"/>
    </cofactor>
    <text evidence="7">Binds 1 divalent metal cation per subunit.</text>
</comment>
<dbReference type="AlphaFoldDB" id="A0A9N9W9W4"/>
<keyword evidence="5 7" id="KW-0012">Acyltransferase</keyword>
<keyword evidence="7" id="KW-0496">Mitochondrion</keyword>
<comment type="subcellular location">
    <subcellularLocation>
        <location evidence="7">Mitochondrion</location>
    </subcellularLocation>
</comment>
<evidence type="ECO:0000259" key="8">
    <source>
        <dbReference type="Pfam" id="PF00814"/>
    </source>
</evidence>
<protein>
    <recommendedName>
        <fullName evidence="1">N(6)-L-threonylcarbamoyladenine synthase</fullName>
        <ecNumber evidence="1">2.3.1.234</ecNumber>
    </recommendedName>
</protein>
<dbReference type="GO" id="GO:0061711">
    <property type="term" value="F:tRNA N(6)-L-threonylcarbamoyladenine synthase activity"/>
    <property type="evidence" value="ECO:0007669"/>
    <property type="project" value="UniProtKB-EC"/>
</dbReference>
<dbReference type="OrthoDB" id="10259622at2759"/>
<comment type="catalytic activity">
    <reaction evidence="6 7">
        <text>L-threonylcarbamoyladenylate + adenosine(37) in tRNA = N(6)-L-threonylcarbamoyladenosine(37) in tRNA + AMP + H(+)</text>
        <dbReference type="Rhea" id="RHEA:37059"/>
        <dbReference type="Rhea" id="RHEA-COMP:10162"/>
        <dbReference type="Rhea" id="RHEA-COMP:10163"/>
        <dbReference type="ChEBI" id="CHEBI:15378"/>
        <dbReference type="ChEBI" id="CHEBI:73682"/>
        <dbReference type="ChEBI" id="CHEBI:74411"/>
        <dbReference type="ChEBI" id="CHEBI:74418"/>
        <dbReference type="ChEBI" id="CHEBI:456215"/>
        <dbReference type="EC" id="2.3.1.234"/>
    </reaction>
</comment>
<dbReference type="HAMAP" id="MF_01445">
    <property type="entry name" value="TsaD"/>
    <property type="match status" value="1"/>
</dbReference>
<dbReference type="InterPro" id="IPR000905">
    <property type="entry name" value="Gcp-like_dom"/>
</dbReference>
<name>A0A9N9W9W4_9NEOP</name>
<dbReference type="GO" id="GO:0002949">
    <property type="term" value="P:tRNA threonylcarbamoyladenosine modification"/>
    <property type="evidence" value="ECO:0007669"/>
    <property type="project" value="UniProtKB-UniRule"/>
</dbReference>
<keyword evidence="2 7" id="KW-0808">Transferase</keyword>
<dbReference type="PANTHER" id="PTHR11735">
    <property type="entry name" value="TRNA N6-ADENOSINE THREONYLCARBAMOYLTRANSFERASE"/>
    <property type="match status" value="1"/>
</dbReference>
<dbReference type="CDD" id="cd24134">
    <property type="entry name" value="ASKHA_NBD_OSGEPL1_QRI7_euk"/>
    <property type="match status" value="1"/>
</dbReference>
<evidence type="ECO:0000256" key="3">
    <source>
        <dbReference type="ARBA" id="ARBA00022694"/>
    </source>
</evidence>
<evidence type="ECO:0000256" key="4">
    <source>
        <dbReference type="ARBA" id="ARBA00022723"/>
    </source>
</evidence>
<organism evidence="9 10">
    <name type="scientific">Diatraea saccharalis</name>
    <name type="common">sugarcane borer</name>
    <dbReference type="NCBI Taxonomy" id="40085"/>
    <lineage>
        <taxon>Eukaryota</taxon>
        <taxon>Metazoa</taxon>
        <taxon>Ecdysozoa</taxon>
        <taxon>Arthropoda</taxon>
        <taxon>Hexapoda</taxon>
        <taxon>Insecta</taxon>
        <taxon>Pterygota</taxon>
        <taxon>Neoptera</taxon>
        <taxon>Endopterygota</taxon>
        <taxon>Lepidoptera</taxon>
        <taxon>Glossata</taxon>
        <taxon>Ditrysia</taxon>
        <taxon>Pyraloidea</taxon>
        <taxon>Crambidae</taxon>
        <taxon>Crambinae</taxon>
        <taxon>Diatraea</taxon>
    </lineage>
</organism>
<proteinExistence type="inferred from homology"/>
<dbReference type="Pfam" id="PF00814">
    <property type="entry name" value="TsaD"/>
    <property type="match status" value="1"/>
</dbReference>
<dbReference type="InterPro" id="IPR043129">
    <property type="entry name" value="ATPase_NBD"/>
</dbReference>
<sequence>MYYNLKSRFLLTNRLNRLLSSSSKLVLGIETSCDDTGCAVVSDEGRVLGEALYSQNIVHIRYGGVNPVIAYELHRKNIEAAANDALRNACVKINDIDAIAVTSKPGMLINLQVGVKFASYLSKKYRKPLIPIHHMEAHALVVRLFQNIEFPFLVLLISGGHCLLALANDVEDFLLLGSCLDNPPGEVMDKAARRLKLKNIPEYAQLPGGRAIELSAQKAKNLDVYKFTLPLLRSRDCNFSFSGLKDAFFRKIIKAETKHHTMGDEIIPEINDLCASFQLAIAEHLMHRTERALTFCEKQNLLPKSNKNIVISGGVACNDFIFKSIQILGQKLDCNVFRPPPKLCTDNGVMIAWNGIEKLKKNCPLQIGFDLKNIMPVAALGKSLINDVIETNIHVKVTRLMKFIK</sequence>
<dbReference type="Proteomes" id="UP001153714">
    <property type="component" value="Chromosome 13"/>
</dbReference>
<comment type="function">
    <text evidence="7">Required for the formation of a threonylcarbamoyl group on adenosine at position 37 (t(6)A37) in mitochondrial tRNAs that read codons beginning with adenine. Probably involved in the transfer of the threonylcarbamoyl moiety of threonylcarbamoyl-AMP (TC-AMP) to the N6 group of A37. Involved in mitochondrial genome maintenance.</text>
</comment>
<accession>A0A9N9W9W4</accession>
<dbReference type="GO" id="GO:0005739">
    <property type="term" value="C:mitochondrion"/>
    <property type="evidence" value="ECO:0007669"/>
    <property type="project" value="UniProtKB-SubCell"/>
</dbReference>